<dbReference type="InterPro" id="IPR010982">
    <property type="entry name" value="Lambda_DNA-bd_dom_sf"/>
</dbReference>
<protein>
    <submittedName>
        <fullName evidence="2">DNA-binding helix-turn-helix protein</fullName>
    </submittedName>
</protein>
<evidence type="ECO:0000259" key="1">
    <source>
        <dbReference type="PROSITE" id="PS50943"/>
    </source>
</evidence>
<name>A0A133ZRU0_9FIRM</name>
<comment type="caution">
    <text evidence="2">The sequence shown here is derived from an EMBL/GenBank/DDBJ whole genome shotgun (WGS) entry which is preliminary data.</text>
</comment>
<dbReference type="CDD" id="cd00093">
    <property type="entry name" value="HTH_XRE"/>
    <property type="match status" value="1"/>
</dbReference>
<dbReference type="PATRIC" id="fig|467210.3.peg.1171"/>
<dbReference type="RefSeq" id="WP_060930999.1">
    <property type="nucleotide sequence ID" value="NZ_KQ959812.1"/>
</dbReference>
<dbReference type="GO" id="GO:0003677">
    <property type="term" value="F:DNA binding"/>
    <property type="evidence" value="ECO:0007669"/>
    <property type="project" value="UniProtKB-KW"/>
</dbReference>
<dbReference type="Gene3D" id="1.10.260.40">
    <property type="entry name" value="lambda repressor-like DNA-binding domains"/>
    <property type="match status" value="1"/>
</dbReference>
<sequence length="120" mass="13339">MTILDRLFELMNERNLKPSQVTKDIGIANSSFSDWKKGKGSPSLDAVTKLAAYFNVSVDYIVNGIETTSLELSSQNEIVLIQNFRKLTPTLQSKLLIYLNGMVDALSPTVSTDIEKRLSV</sequence>
<dbReference type="PROSITE" id="PS50943">
    <property type="entry name" value="HTH_CROC1"/>
    <property type="match status" value="1"/>
</dbReference>
<reference evidence="3" key="1">
    <citation type="submission" date="2016-01" db="EMBL/GenBank/DDBJ databases">
        <authorList>
            <person name="Mitreva M."/>
            <person name="Pepin K.H."/>
            <person name="Mihindukulasuriya K.A."/>
            <person name="Fulton R."/>
            <person name="Fronick C."/>
            <person name="O'Laughlin M."/>
            <person name="Miner T."/>
            <person name="Herter B."/>
            <person name="Rosa B.A."/>
            <person name="Cordes M."/>
            <person name="Tomlinson C."/>
            <person name="Wollam A."/>
            <person name="Palsikar V.B."/>
            <person name="Mardis E.R."/>
            <person name="Wilson R.K."/>
        </authorList>
    </citation>
    <scope>NUCLEOTIDE SEQUENCE [LARGE SCALE GENOMIC DNA]</scope>
    <source>
        <strain evidence="3">DNF00896</strain>
    </source>
</reference>
<dbReference type="EMBL" id="LSDA01000063">
    <property type="protein sequence ID" value="KXB58143.1"/>
    <property type="molecule type" value="Genomic_DNA"/>
</dbReference>
<proteinExistence type="predicted"/>
<dbReference type="Pfam" id="PF01381">
    <property type="entry name" value="HTH_3"/>
    <property type="match status" value="1"/>
</dbReference>
<dbReference type="InterPro" id="IPR001387">
    <property type="entry name" value="Cro/C1-type_HTH"/>
</dbReference>
<dbReference type="AlphaFoldDB" id="A0A133ZRU0"/>
<feature type="domain" description="HTH cro/C1-type" evidence="1">
    <location>
        <begin position="9"/>
        <end position="61"/>
    </location>
</feature>
<organism evidence="2 3">
    <name type="scientific">Lachnoanaerobaculum saburreum</name>
    <dbReference type="NCBI Taxonomy" id="467210"/>
    <lineage>
        <taxon>Bacteria</taxon>
        <taxon>Bacillati</taxon>
        <taxon>Bacillota</taxon>
        <taxon>Clostridia</taxon>
        <taxon>Lachnospirales</taxon>
        <taxon>Lachnospiraceae</taxon>
        <taxon>Lachnoanaerobaculum</taxon>
    </lineage>
</organism>
<dbReference type="SUPFAM" id="SSF47413">
    <property type="entry name" value="lambda repressor-like DNA-binding domains"/>
    <property type="match status" value="1"/>
</dbReference>
<accession>A0A133ZRU0</accession>
<dbReference type="SMART" id="SM00530">
    <property type="entry name" value="HTH_XRE"/>
    <property type="match status" value="1"/>
</dbReference>
<dbReference type="OrthoDB" id="2062347at2"/>
<dbReference type="STRING" id="467210.HMPREF1866_01182"/>
<keyword evidence="2" id="KW-0238">DNA-binding</keyword>
<evidence type="ECO:0000313" key="2">
    <source>
        <dbReference type="EMBL" id="KXB58143.1"/>
    </source>
</evidence>
<gene>
    <name evidence="2" type="ORF">HMPREF1866_01182</name>
</gene>
<dbReference type="Proteomes" id="UP000070394">
    <property type="component" value="Unassembled WGS sequence"/>
</dbReference>
<evidence type="ECO:0000313" key="3">
    <source>
        <dbReference type="Proteomes" id="UP000070394"/>
    </source>
</evidence>
<keyword evidence="3" id="KW-1185">Reference proteome</keyword>